<sequence>MAPIPVYVKGGVWTNLEDQIVKAAIQKYGTHQWSKVASLLQKKSAKQCQIRWNEYLNPRLNFDDFSKEEDAKLLELARKLPNQWRSISDIMGRTSQICIERYNKLLEGDDLGVSSSLEFKVDDVNPNAETQVAKPDGREMDDEEREMLVEARARLLNTQGKKATRKVRQRMLEESKRIAQLQKRRELKQAGVRTDIKKPRKRYSTEIDYNEDIAYEQQPQPGVYDTSLEDQRMAASIEMFEENVALRGLRERKEDGRVKKKRTLESAAFVHPPQATTDDFKKPKLQLSEPGAKNNADEIIQENKYVLMDVREPEIRKIDSDSSTLISLRQKLANMFAALPPPKNEFEILLDDELEYERPKVPEDLREKTAQATQQQRDVTSSIQILELECLSKSAPEFIEYPKNDIEQKYNELVALSSTQQPYTHSDNMQVFLDQVELRMQEVSVHEKHTQWEFPPANVIAQSIDEQLKIIEGLQCSLKFVQPLVHYNQQLCNKLCSDQLPLLRRLQQQYYVGYQMYLQEQQAIETMKSKLSDDLKGAIGTAI</sequence>
<evidence type="ECO:0000259" key="10">
    <source>
        <dbReference type="PROSITE" id="PS51294"/>
    </source>
</evidence>
<evidence type="ECO:0000256" key="7">
    <source>
        <dbReference type="ARBA" id="ARBA00023242"/>
    </source>
</evidence>
<dbReference type="InterPro" id="IPR009057">
    <property type="entry name" value="Homeodomain-like_sf"/>
</dbReference>
<organism evidence="11 12">
    <name type="scientific">Zygosaccharomyces bailii (strain CLIB 213 / ATCC 58445 / CBS 680 / BCRC 21525 / NBRC 1098 / NCYC 1416 / NRRL Y-2227)</name>
    <dbReference type="NCBI Taxonomy" id="1333698"/>
    <lineage>
        <taxon>Eukaryota</taxon>
        <taxon>Fungi</taxon>
        <taxon>Dikarya</taxon>
        <taxon>Ascomycota</taxon>
        <taxon>Saccharomycotina</taxon>
        <taxon>Saccharomycetes</taxon>
        <taxon>Saccharomycetales</taxon>
        <taxon>Saccharomycetaceae</taxon>
        <taxon>Zygosaccharomyces</taxon>
    </lineage>
</organism>
<dbReference type="InterPro" id="IPR017930">
    <property type="entry name" value="Myb_dom"/>
</dbReference>
<protein>
    <recommendedName>
        <fullName evidence="8">Pre-mRNA-splicing factor CEF1</fullName>
    </recommendedName>
</protein>
<gene>
    <name evidence="11" type="ORF">BN860_00716g</name>
</gene>
<dbReference type="OrthoDB" id="1410009at2759"/>
<dbReference type="CDD" id="cd11659">
    <property type="entry name" value="SANT_CDC5_II"/>
    <property type="match status" value="1"/>
</dbReference>
<keyword evidence="6" id="KW-0508">mRNA splicing</keyword>
<name>A0A8J2T9H2_ZYGB2</name>
<dbReference type="PANTHER" id="PTHR45885">
    <property type="entry name" value="CELL DIVISION CYCLE 5-LIKE PROTEIN"/>
    <property type="match status" value="1"/>
</dbReference>
<evidence type="ECO:0000313" key="12">
    <source>
        <dbReference type="Proteomes" id="UP000019375"/>
    </source>
</evidence>
<dbReference type="Proteomes" id="UP000019375">
    <property type="component" value="Unassembled WGS sequence"/>
</dbReference>
<evidence type="ECO:0000256" key="6">
    <source>
        <dbReference type="ARBA" id="ARBA00023187"/>
    </source>
</evidence>
<keyword evidence="2" id="KW-0507">mRNA processing</keyword>
<feature type="domain" description="Myb-like" evidence="9">
    <location>
        <begin position="57"/>
        <end position="106"/>
    </location>
</feature>
<comment type="similarity">
    <text evidence="1">Belongs to the CEF1 family.</text>
</comment>
<dbReference type="InterPro" id="IPR047242">
    <property type="entry name" value="CDC5L/Cef1"/>
</dbReference>
<keyword evidence="4" id="KW-0677">Repeat</keyword>
<evidence type="ECO:0000256" key="3">
    <source>
        <dbReference type="ARBA" id="ARBA00022728"/>
    </source>
</evidence>
<dbReference type="GO" id="GO:0000398">
    <property type="term" value="P:mRNA splicing, via spliceosome"/>
    <property type="evidence" value="ECO:0007669"/>
    <property type="project" value="InterPro"/>
</dbReference>
<proteinExistence type="inferred from homology"/>
<dbReference type="EMBL" id="HG316461">
    <property type="protein sequence ID" value="CDF90693.1"/>
    <property type="molecule type" value="Genomic_DNA"/>
</dbReference>
<keyword evidence="12" id="KW-1185">Reference proteome</keyword>
<evidence type="ECO:0000313" key="11">
    <source>
        <dbReference type="EMBL" id="CDF90693.1"/>
    </source>
</evidence>
<keyword evidence="7" id="KW-0539">Nucleus</keyword>
<feature type="domain" description="Myb-like" evidence="9">
    <location>
        <begin position="9"/>
        <end position="56"/>
    </location>
</feature>
<evidence type="ECO:0000256" key="5">
    <source>
        <dbReference type="ARBA" id="ARBA00023125"/>
    </source>
</evidence>
<dbReference type="GO" id="GO:0005681">
    <property type="term" value="C:spliceosomal complex"/>
    <property type="evidence" value="ECO:0007669"/>
    <property type="project" value="UniProtKB-KW"/>
</dbReference>
<dbReference type="AlphaFoldDB" id="A0A8J2T9H2"/>
<accession>A0A8J2T9H2</accession>
<evidence type="ECO:0000256" key="2">
    <source>
        <dbReference type="ARBA" id="ARBA00022664"/>
    </source>
</evidence>
<reference evidence="12" key="1">
    <citation type="journal article" date="2013" name="Genome Announc.">
        <title>Genome sequence of the food spoilage yeast Zygosaccharomyces bailii CLIB 213(T).</title>
        <authorList>
            <person name="Galeote V."/>
            <person name="Bigey F."/>
            <person name="Devillers H."/>
            <person name="Neuveglise C."/>
            <person name="Dequin S."/>
        </authorList>
    </citation>
    <scope>NUCLEOTIDE SEQUENCE [LARGE SCALE GENOMIC DNA]</scope>
    <source>
        <strain evidence="12">CLIB 213 / ATCC 58445 / CBS 680 / CCRC 21525 / NBRC 1098 / NCYC 1416 / NRRL Y-2227</strain>
    </source>
</reference>
<keyword evidence="3" id="KW-0747">Spliceosome</keyword>
<dbReference type="PANTHER" id="PTHR45885:SF1">
    <property type="entry name" value="CELL DIVISION CYCLE 5-LIKE PROTEIN"/>
    <property type="match status" value="1"/>
</dbReference>
<dbReference type="SMART" id="SM00717">
    <property type="entry name" value="SANT"/>
    <property type="match status" value="2"/>
</dbReference>
<dbReference type="PROSITE" id="PS51294">
    <property type="entry name" value="HTH_MYB"/>
    <property type="match status" value="2"/>
</dbReference>
<evidence type="ECO:0000259" key="9">
    <source>
        <dbReference type="PROSITE" id="PS50090"/>
    </source>
</evidence>
<evidence type="ECO:0000256" key="8">
    <source>
        <dbReference type="ARBA" id="ARBA00034837"/>
    </source>
</evidence>
<dbReference type="GO" id="GO:0000974">
    <property type="term" value="C:Prp19 complex"/>
    <property type="evidence" value="ECO:0007669"/>
    <property type="project" value="InterPro"/>
</dbReference>
<feature type="domain" description="HTH myb-type" evidence="10">
    <location>
        <begin position="65"/>
        <end position="110"/>
    </location>
</feature>
<evidence type="ECO:0000256" key="4">
    <source>
        <dbReference type="ARBA" id="ARBA00022737"/>
    </source>
</evidence>
<keyword evidence="5" id="KW-0238">DNA-binding</keyword>
<dbReference type="Pfam" id="PF13921">
    <property type="entry name" value="Myb_DNA-bind_6"/>
    <property type="match status" value="1"/>
</dbReference>
<dbReference type="InterPro" id="IPR047240">
    <property type="entry name" value="SANT_CDC5L_II"/>
</dbReference>
<evidence type="ECO:0000256" key="1">
    <source>
        <dbReference type="ARBA" id="ARBA00010506"/>
    </source>
</evidence>
<dbReference type="GO" id="GO:0003677">
    <property type="term" value="F:DNA binding"/>
    <property type="evidence" value="ECO:0007669"/>
    <property type="project" value="UniProtKB-KW"/>
</dbReference>
<dbReference type="CDD" id="cd00167">
    <property type="entry name" value="SANT"/>
    <property type="match status" value="1"/>
</dbReference>
<dbReference type="SUPFAM" id="SSF46689">
    <property type="entry name" value="Homeodomain-like"/>
    <property type="match status" value="1"/>
</dbReference>
<feature type="domain" description="HTH myb-type" evidence="10">
    <location>
        <begin position="8"/>
        <end position="60"/>
    </location>
</feature>
<dbReference type="Gene3D" id="1.10.10.60">
    <property type="entry name" value="Homeodomain-like"/>
    <property type="match status" value="2"/>
</dbReference>
<dbReference type="PROSITE" id="PS50090">
    <property type="entry name" value="MYB_LIKE"/>
    <property type="match status" value="2"/>
</dbReference>
<dbReference type="InterPro" id="IPR001005">
    <property type="entry name" value="SANT/Myb"/>
</dbReference>